<dbReference type="EMBL" id="SRYA01000019">
    <property type="protein sequence ID" value="TGY96215.1"/>
    <property type="molecule type" value="Genomic_DNA"/>
</dbReference>
<name>A0AC61RX55_9FIRM</name>
<keyword evidence="2" id="KW-1185">Reference proteome</keyword>
<sequence length="163" mass="19256">MSDLQIINFEGNYDNEDAYNRVLGYIAQKKYIGGFGFSCMPEISVVEWFRLSEFYSNYPCSRKIWHFAITFQKEWDSRSLISMAVWVCGIFREKYQSLWGVDYSQGTPHLHFAINSFSYHPDIPPLSETEMHRYLEDLQGRLQQLYPNKTISLIFKEKDGSYV</sequence>
<comment type="caution">
    <text evidence="1">The sequence shown here is derived from an EMBL/GenBank/DDBJ whole genome shotgun (WGS) entry which is preliminary data.</text>
</comment>
<proteinExistence type="predicted"/>
<reference evidence="1" key="1">
    <citation type="submission" date="2019-04" db="EMBL/GenBank/DDBJ databases">
        <title>Microbes associate with the intestines of laboratory mice.</title>
        <authorList>
            <person name="Navarre W."/>
            <person name="Wong E."/>
            <person name="Huang K."/>
            <person name="Tropini C."/>
            <person name="Ng K."/>
            <person name="Yu B."/>
        </authorList>
    </citation>
    <scope>NUCLEOTIDE SEQUENCE</scope>
    <source>
        <strain evidence="1">NM01_1-7b</strain>
    </source>
</reference>
<protein>
    <submittedName>
        <fullName evidence="1">Uncharacterized protein</fullName>
    </submittedName>
</protein>
<accession>A0AC61RX55</accession>
<gene>
    <name evidence="1" type="ORF">E5329_11275</name>
</gene>
<organism evidence="1 2">
    <name type="scientific">Petralouisia muris</name>
    <dbReference type="NCBI Taxonomy" id="3032872"/>
    <lineage>
        <taxon>Bacteria</taxon>
        <taxon>Bacillati</taxon>
        <taxon>Bacillota</taxon>
        <taxon>Clostridia</taxon>
        <taxon>Lachnospirales</taxon>
        <taxon>Lachnospiraceae</taxon>
        <taxon>Petralouisia</taxon>
    </lineage>
</organism>
<dbReference type="Proteomes" id="UP000304953">
    <property type="component" value="Unassembled WGS sequence"/>
</dbReference>
<evidence type="ECO:0000313" key="2">
    <source>
        <dbReference type="Proteomes" id="UP000304953"/>
    </source>
</evidence>
<evidence type="ECO:0000313" key="1">
    <source>
        <dbReference type="EMBL" id="TGY96215.1"/>
    </source>
</evidence>